<evidence type="ECO:0000259" key="19">
    <source>
        <dbReference type="Pfam" id="PF06444"/>
    </source>
</evidence>
<dbReference type="InterPro" id="IPR001750">
    <property type="entry name" value="ND/Mrp_TM"/>
</dbReference>
<dbReference type="InterPro" id="IPR050175">
    <property type="entry name" value="Complex_I_Subunit_2"/>
</dbReference>
<sequence length="351" mass="39005">LHPLLMNPQAKLIFITSLMLGTSITISSNHWVMAWTGLEINTLAILPMISKSHHPRAIEAATKYFLVQATASTLVLFSSMTNAWYTGQWDITQLTHPMSCLVLTIAISMKLGLAPFHFWFPEVLQGSPLTTGLILSTIMKFPPMTLLLMTSHSLNSTLLVIMAIMSTALGGWMGLNQTQIRKIMAFSSISHLGWMAIIITYNPKLTLLNFYLYALITATVFLIFNSMEALKLSTLMTTWTKTPPLSSMLLLTLLSLAGLPPLTGFLPKWLIIQELTKQDMAPAATIISLLSLLGLFFYLRLAYCATITLPPHTTNHMKLWHTNKPTNTMIAIMTILSITLLPISPMILTMI</sequence>
<evidence type="ECO:0000259" key="18">
    <source>
        <dbReference type="Pfam" id="PF00361"/>
    </source>
</evidence>
<feature type="transmembrane region" description="Helical" evidence="17">
    <location>
        <begin position="329"/>
        <end position="348"/>
    </location>
</feature>
<feature type="domain" description="NADH dehydrogenase subunit 2 C-terminal" evidence="19">
    <location>
        <begin position="295"/>
        <end position="348"/>
    </location>
</feature>
<evidence type="ECO:0000256" key="7">
    <source>
        <dbReference type="ARBA" id="ARBA00022692"/>
    </source>
</evidence>
<feature type="domain" description="NADH:quinone oxidoreductase/Mrp antiporter transmembrane" evidence="18">
    <location>
        <begin position="28"/>
        <end position="293"/>
    </location>
</feature>
<dbReference type="EMBL" id="JN620459">
    <property type="protein sequence ID" value="AES93064.1"/>
    <property type="molecule type" value="Genomic_DNA"/>
</dbReference>
<organism evidence="20">
    <name type="scientific">Cinclosoma ajax</name>
    <dbReference type="NCBI Taxonomy" id="1110501"/>
    <lineage>
        <taxon>Eukaryota</taxon>
        <taxon>Metazoa</taxon>
        <taxon>Chordata</taxon>
        <taxon>Craniata</taxon>
        <taxon>Vertebrata</taxon>
        <taxon>Euteleostomi</taxon>
        <taxon>Archelosauria</taxon>
        <taxon>Archosauria</taxon>
        <taxon>Dinosauria</taxon>
        <taxon>Saurischia</taxon>
        <taxon>Theropoda</taxon>
        <taxon>Coelurosauria</taxon>
        <taxon>Aves</taxon>
        <taxon>Neognathae</taxon>
        <taxon>Neoaves</taxon>
        <taxon>Telluraves</taxon>
        <taxon>Australaves</taxon>
        <taxon>Passeriformes</taxon>
        <taxon>Corvoidea</taxon>
        <taxon>Cinclosomatidae</taxon>
        <taxon>Cinclosoma</taxon>
    </lineage>
</organism>
<feature type="transmembrane region" description="Helical" evidence="17">
    <location>
        <begin position="157"/>
        <end position="175"/>
    </location>
</feature>
<evidence type="ECO:0000256" key="11">
    <source>
        <dbReference type="ARBA" id="ARBA00022989"/>
    </source>
</evidence>
<evidence type="ECO:0000256" key="3">
    <source>
        <dbReference type="ARBA" id="ARBA00012944"/>
    </source>
</evidence>
<comment type="similarity">
    <text evidence="2 17">Belongs to the complex I subunit 2 family.</text>
</comment>
<reference evidence="20" key="1">
    <citation type="journal article" date="2012" name="Mol. Phylogenet. Evol.">
        <title>Evolution of arid zone birds in Australia: Leapfrog distribution patterns and mesic-arid connections in quail-thrush (Cinclosoma, Cinclosomatidae).</title>
        <authorList>
            <person name="Toon A."/>
            <person name="Austin J.J."/>
            <person name="Dolman G."/>
            <person name="Pedler L."/>
            <person name="Joseph L."/>
        </authorList>
    </citation>
    <scope>NUCLEOTIDE SEQUENCE</scope>
</reference>
<protein>
    <recommendedName>
        <fullName evidence="4 17">NADH-ubiquinone oxidoreductase chain 2</fullName>
        <ecNumber evidence="3 17">7.1.1.2</ecNumber>
    </recommendedName>
</protein>
<proteinExistence type="inferred from homology"/>
<evidence type="ECO:0000256" key="2">
    <source>
        <dbReference type="ARBA" id="ARBA00007012"/>
    </source>
</evidence>
<feature type="transmembrane region" description="Helical" evidence="17">
    <location>
        <begin position="12"/>
        <end position="32"/>
    </location>
</feature>
<feature type="transmembrane region" description="Helical" evidence="17">
    <location>
        <begin position="247"/>
        <end position="271"/>
    </location>
</feature>
<comment type="subcellular location">
    <subcellularLocation>
        <location evidence="1 17">Mitochondrion inner membrane</location>
        <topology evidence="1 17">Multi-pass membrane protein</topology>
    </subcellularLocation>
</comment>
<dbReference type="PANTHER" id="PTHR46552">
    <property type="entry name" value="NADH-UBIQUINONE OXIDOREDUCTASE CHAIN 2"/>
    <property type="match status" value="1"/>
</dbReference>
<evidence type="ECO:0000256" key="1">
    <source>
        <dbReference type="ARBA" id="ARBA00004448"/>
    </source>
</evidence>
<evidence type="ECO:0000313" key="20">
    <source>
        <dbReference type="EMBL" id="AES93064.1"/>
    </source>
</evidence>
<geneLocation type="mitochondrion" evidence="20"/>
<keyword evidence="6 17" id="KW-0679">Respiratory chain</keyword>
<name>G8HR44_9CORV</name>
<evidence type="ECO:0000256" key="12">
    <source>
        <dbReference type="ARBA" id="ARBA00023027"/>
    </source>
</evidence>
<dbReference type="GO" id="GO:0006120">
    <property type="term" value="P:mitochondrial electron transport, NADH to ubiquinone"/>
    <property type="evidence" value="ECO:0007669"/>
    <property type="project" value="InterPro"/>
</dbReference>
<evidence type="ECO:0000256" key="9">
    <source>
        <dbReference type="ARBA" id="ARBA00022967"/>
    </source>
</evidence>
<comment type="function">
    <text evidence="17">Core subunit of the mitochondrial membrane respiratory chain NADH dehydrogenase (Complex I) which catalyzes electron transfer from NADH through the respiratory chain, using ubiquinone as an electron acceptor. Essential for the catalytic activity and assembly of complex I.</text>
</comment>
<dbReference type="EC" id="7.1.1.2" evidence="3 17"/>
<keyword evidence="5" id="KW-0813">Transport</keyword>
<dbReference type="GO" id="GO:0005743">
    <property type="term" value="C:mitochondrial inner membrane"/>
    <property type="evidence" value="ECO:0007669"/>
    <property type="project" value="UniProtKB-SubCell"/>
</dbReference>
<dbReference type="Pfam" id="PF06444">
    <property type="entry name" value="NADH_dehy_S2_C"/>
    <property type="match status" value="1"/>
</dbReference>
<dbReference type="AlphaFoldDB" id="G8HR44"/>
<evidence type="ECO:0000256" key="16">
    <source>
        <dbReference type="ARBA" id="ARBA00049551"/>
    </source>
</evidence>
<dbReference type="Pfam" id="PF00361">
    <property type="entry name" value="Proton_antipo_M"/>
    <property type="match status" value="1"/>
</dbReference>
<dbReference type="InterPro" id="IPR003917">
    <property type="entry name" value="NADH_UbQ_OxRdtase_chain2"/>
</dbReference>
<feature type="transmembrane region" description="Helical" evidence="17">
    <location>
        <begin position="65"/>
        <end position="86"/>
    </location>
</feature>
<dbReference type="PANTHER" id="PTHR46552:SF1">
    <property type="entry name" value="NADH-UBIQUINONE OXIDOREDUCTASE CHAIN 2"/>
    <property type="match status" value="1"/>
</dbReference>
<dbReference type="InterPro" id="IPR010933">
    <property type="entry name" value="NADH_DH_su2_C"/>
</dbReference>
<keyword evidence="13 17" id="KW-0830">Ubiquinone</keyword>
<evidence type="ECO:0000256" key="4">
    <source>
        <dbReference type="ARBA" id="ARBA00021008"/>
    </source>
</evidence>
<keyword evidence="12 17" id="KW-0520">NAD</keyword>
<keyword evidence="11 17" id="KW-1133">Transmembrane helix</keyword>
<keyword evidence="8 17" id="KW-0999">Mitochondrion inner membrane</keyword>
<evidence type="ECO:0000256" key="5">
    <source>
        <dbReference type="ARBA" id="ARBA00022448"/>
    </source>
</evidence>
<keyword evidence="7 17" id="KW-0812">Transmembrane</keyword>
<dbReference type="PRINTS" id="PR01436">
    <property type="entry name" value="NADHDHGNASE2"/>
</dbReference>
<evidence type="ECO:0000256" key="15">
    <source>
        <dbReference type="ARBA" id="ARBA00023136"/>
    </source>
</evidence>
<feature type="transmembrane region" description="Helical" evidence="17">
    <location>
        <begin position="98"/>
        <end position="120"/>
    </location>
</feature>
<evidence type="ECO:0000256" key="14">
    <source>
        <dbReference type="ARBA" id="ARBA00023128"/>
    </source>
</evidence>
<feature type="transmembrane region" description="Helical" evidence="17">
    <location>
        <begin position="283"/>
        <end position="309"/>
    </location>
</feature>
<evidence type="ECO:0000256" key="10">
    <source>
        <dbReference type="ARBA" id="ARBA00022982"/>
    </source>
</evidence>
<evidence type="ECO:0000256" key="8">
    <source>
        <dbReference type="ARBA" id="ARBA00022792"/>
    </source>
</evidence>
<feature type="transmembrane region" description="Helical" evidence="17">
    <location>
        <begin position="208"/>
        <end position="227"/>
    </location>
</feature>
<keyword evidence="15 17" id="KW-0472">Membrane</keyword>
<dbReference type="GO" id="GO:0008137">
    <property type="term" value="F:NADH dehydrogenase (ubiquinone) activity"/>
    <property type="evidence" value="ECO:0007669"/>
    <property type="project" value="UniProtKB-EC"/>
</dbReference>
<accession>G8HR44</accession>
<evidence type="ECO:0000256" key="6">
    <source>
        <dbReference type="ARBA" id="ARBA00022660"/>
    </source>
</evidence>
<keyword evidence="14 17" id="KW-0496">Mitochondrion</keyword>
<feature type="non-terminal residue" evidence="20">
    <location>
        <position position="1"/>
    </location>
</feature>
<evidence type="ECO:0000256" key="17">
    <source>
        <dbReference type="RuleBase" id="RU003403"/>
    </source>
</evidence>
<dbReference type="EMBL" id="JN620458">
    <property type="protein sequence ID" value="AES93063.1"/>
    <property type="molecule type" value="Genomic_DNA"/>
</dbReference>
<comment type="catalytic activity">
    <reaction evidence="16 17">
        <text>a ubiquinone + NADH + 5 H(+)(in) = a ubiquinol + NAD(+) + 4 H(+)(out)</text>
        <dbReference type="Rhea" id="RHEA:29091"/>
        <dbReference type="Rhea" id="RHEA-COMP:9565"/>
        <dbReference type="Rhea" id="RHEA-COMP:9566"/>
        <dbReference type="ChEBI" id="CHEBI:15378"/>
        <dbReference type="ChEBI" id="CHEBI:16389"/>
        <dbReference type="ChEBI" id="CHEBI:17976"/>
        <dbReference type="ChEBI" id="CHEBI:57540"/>
        <dbReference type="ChEBI" id="CHEBI:57945"/>
        <dbReference type="EC" id="7.1.1.2"/>
    </reaction>
</comment>
<keyword evidence="10 17" id="KW-0249">Electron transport</keyword>
<feature type="non-terminal residue" evidence="20">
    <location>
        <position position="351"/>
    </location>
</feature>
<keyword evidence="9 17" id="KW-1278">Translocase</keyword>
<evidence type="ECO:0000256" key="13">
    <source>
        <dbReference type="ARBA" id="ARBA00023075"/>
    </source>
</evidence>